<protein>
    <submittedName>
        <fullName evidence="1">Kinase-like protein</fullName>
    </submittedName>
</protein>
<proteinExistence type="predicted"/>
<organism evidence="1 2">
    <name type="scientific">Irpex rosettiformis</name>
    <dbReference type="NCBI Taxonomy" id="378272"/>
    <lineage>
        <taxon>Eukaryota</taxon>
        <taxon>Fungi</taxon>
        <taxon>Dikarya</taxon>
        <taxon>Basidiomycota</taxon>
        <taxon>Agaricomycotina</taxon>
        <taxon>Agaricomycetes</taxon>
        <taxon>Polyporales</taxon>
        <taxon>Irpicaceae</taxon>
        <taxon>Irpex</taxon>
    </lineage>
</organism>
<keyword evidence="2" id="KW-1185">Reference proteome</keyword>
<comment type="caution">
    <text evidence="1">The sequence shown here is derived from an EMBL/GenBank/DDBJ whole genome shotgun (WGS) entry which is preliminary data.</text>
</comment>
<evidence type="ECO:0000313" key="1">
    <source>
        <dbReference type="EMBL" id="KAI0087784.1"/>
    </source>
</evidence>
<sequence>MSWAEWVEVAVCDGSIYKARNIYTDQKAALKLQLVDHECPTNRYERTFYPKLQGGTGMPILYGDGVQGRYDYLVIDLLGASLDSMYRQSTKKVMDLRSVCCIAMQVIRRLETMHNRGVLHRDIQLGNCVIGQPPNEKLIYMIDFGFSKIYMDPRTGQHIPDSKRKRDFIGNYWFSSVSVHCKGRGDENITQLVPSRRDDMEALALMLIHLLTPGGLSWTRNGVPKTEEAHEILKREKSNARPEDLCRGLPAEFEDFLRYCRRLKFFDCPDYDEWYERFQQLTLDEGFPVSDDFIWPPPHPVRYAHAHARPRAAKVNLDINQLMQDLVRMDIKDRLALGRRDNNVPQAVPTKPNRPPKKVASSSDDRVVYDISSGDESEGQKKGVMRLAKATQLTQLTRRARDSRDNIALARVIREFVELLDSSRSRILTKEGFSFLDSLYKQFADPSVYVVPIRSSRRQHLSSQSENIPEGVARKEKTMKMLALRRDVLKAKSNKDLAKLILDFGAIIDKSKSRSITKDSIAFLESIADRVCLLS</sequence>
<evidence type="ECO:0000313" key="2">
    <source>
        <dbReference type="Proteomes" id="UP001055072"/>
    </source>
</evidence>
<name>A0ACB8U0M4_9APHY</name>
<dbReference type="Proteomes" id="UP001055072">
    <property type="component" value="Unassembled WGS sequence"/>
</dbReference>
<accession>A0ACB8U0M4</accession>
<gene>
    <name evidence="1" type="ORF">BDY19DRAFT_907229</name>
</gene>
<dbReference type="EMBL" id="MU274916">
    <property type="protein sequence ID" value="KAI0087784.1"/>
    <property type="molecule type" value="Genomic_DNA"/>
</dbReference>
<reference evidence="1" key="1">
    <citation type="journal article" date="2021" name="Environ. Microbiol.">
        <title>Gene family expansions and transcriptome signatures uncover fungal adaptations to wood decay.</title>
        <authorList>
            <person name="Hage H."/>
            <person name="Miyauchi S."/>
            <person name="Viragh M."/>
            <person name="Drula E."/>
            <person name="Min B."/>
            <person name="Chaduli D."/>
            <person name="Navarro D."/>
            <person name="Favel A."/>
            <person name="Norest M."/>
            <person name="Lesage-Meessen L."/>
            <person name="Balint B."/>
            <person name="Merenyi Z."/>
            <person name="de Eugenio L."/>
            <person name="Morin E."/>
            <person name="Martinez A.T."/>
            <person name="Baldrian P."/>
            <person name="Stursova M."/>
            <person name="Martinez M.J."/>
            <person name="Novotny C."/>
            <person name="Magnuson J.K."/>
            <person name="Spatafora J.W."/>
            <person name="Maurice S."/>
            <person name="Pangilinan J."/>
            <person name="Andreopoulos W."/>
            <person name="LaButti K."/>
            <person name="Hundley H."/>
            <person name="Na H."/>
            <person name="Kuo A."/>
            <person name="Barry K."/>
            <person name="Lipzen A."/>
            <person name="Henrissat B."/>
            <person name="Riley R."/>
            <person name="Ahrendt S."/>
            <person name="Nagy L.G."/>
            <person name="Grigoriev I.V."/>
            <person name="Martin F."/>
            <person name="Rosso M.N."/>
        </authorList>
    </citation>
    <scope>NUCLEOTIDE SEQUENCE</scope>
    <source>
        <strain evidence="1">CBS 384.51</strain>
    </source>
</reference>